<evidence type="ECO:0000313" key="8">
    <source>
        <dbReference type="EMBL" id="CUH65586.1"/>
    </source>
</evidence>
<dbReference type="OrthoDB" id="9782291at2"/>
<evidence type="ECO:0000313" key="9">
    <source>
        <dbReference type="EMBL" id="CUH70574.1"/>
    </source>
</evidence>
<feature type="transmembrane region" description="Helical" evidence="6">
    <location>
        <begin position="173"/>
        <end position="190"/>
    </location>
</feature>
<sequence>MTETLLTILPDYGAYLLLLVTLLSCLAMPIPASVMMIAAGGFAMAGDLTLWHVALGALVGAILGDQLGFHIGRLGTGHVERMEAKGGKQAYALRKATAFTRQRGIWAVFFSRWLVSPLGPYVNFTAGAAKMGWIAFTLGSIAGEATWVAIYVGMGAGAMDQVAYLWPLVRDGIGFNAAVAVAVLLGLRLWHLHRAHQKQAASKGETPVKAQ</sequence>
<proteinExistence type="predicted"/>
<dbReference type="InterPro" id="IPR032816">
    <property type="entry name" value="VTT_dom"/>
</dbReference>
<evidence type="ECO:0000256" key="5">
    <source>
        <dbReference type="ARBA" id="ARBA00023136"/>
    </source>
</evidence>
<evidence type="ECO:0000256" key="6">
    <source>
        <dbReference type="SAM" id="Phobius"/>
    </source>
</evidence>
<reference evidence="8 10" key="2">
    <citation type="submission" date="2015-09" db="EMBL/GenBank/DDBJ databases">
        <authorList>
            <person name="Rodrigo-Torres L."/>
            <person name="Arahal D.R."/>
        </authorList>
    </citation>
    <scope>NUCLEOTIDE SEQUENCE [LARGE SCALE GENOMIC DNA]</scope>
    <source>
        <strain evidence="8 10">CECT 5118</strain>
    </source>
</reference>
<keyword evidence="5 6" id="KW-0472">Membrane</keyword>
<dbReference type="AlphaFoldDB" id="A0A0N7LV84"/>
<dbReference type="EMBL" id="CYSC01000007">
    <property type="protein sequence ID" value="CUH70574.1"/>
    <property type="molecule type" value="Genomic_DNA"/>
</dbReference>
<keyword evidence="10" id="KW-1185">Reference proteome</keyword>
<evidence type="ECO:0000256" key="2">
    <source>
        <dbReference type="ARBA" id="ARBA00022475"/>
    </source>
</evidence>
<keyword evidence="2" id="KW-1003">Cell membrane</keyword>
<dbReference type="Proteomes" id="UP000051887">
    <property type="component" value="Unassembled WGS sequence"/>
</dbReference>
<dbReference type="RefSeq" id="WP_058241914.1">
    <property type="nucleotide sequence ID" value="NZ_CYSB01000025.1"/>
</dbReference>
<feature type="transmembrane region" description="Helical" evidence="6">
    <location>
        <begin position="42"/>
        <end position="63"/>
    </location>
</feature>
<dbReference type="GO" id="GO:0005886">
    <property type="term" value="C:plasma membrane"/>
    <property type="evidence" value="ECO:0007669"/>
    <property type="project" value="UniProtKB-SubCell"/>
</dbReference>
<evidence type="ECO:0000256" key="1">
    <source>
        <dbReference type="ARBA" id="ARBA00004651"/>
    </source>
</evidence>
<gene>
    <name evidence="9" type="primary">yabI_1</name>
    <name evidence="8" type="synonym">yabI_2</name>
    <name evidence="8" type="ORF">TL5118_01370</name>
    <name evidence="9" type="ORF">TL5120_00351</name>
</gene>
<evidence type="ECO:0000256" key="4">
    <source>
        <dbReference type="ARBA" id="ARBA00022989"/>
    </source>
</evidence>
<comment type="subcellular location">
    <subcellularLocation>
        <location evidence="1">Cell membrane</location>
        <topology evidence="1">Multi-pass membrane protein</topology>
    </subcellularLocation>
</comment>
<keyword evidence="4 6" id="KW-1133">Transmembrane helix</keyword>
<organism evidence="9 11">
    <name type="scientific">Thalassovita autumnalis</name>
    <dbReference type="NCBI Taxonomy" id="2072972"/>
    <lineage>
        <taxon>Bacteria</taxon>
        <taxon>Pseudomonadati</taxon>
        <taxon>Pseudomonadota</taxon>
        <taxon>Alphaproteobacteria</taxon>
        <taxon>Rhodobacterales</taxon>
        <taxon>Roseobacteraceae</taxon>
        <taxon>Thalassovita</taxon>
    </lineage>
</organism>
<feature type="domain" description="VTT" evidence="7">
    <location>
        <begin position="30"/>
        <end position="156"/>
    </location>
</feature>
<dbReference type="PANTHER" id="PTHR42709">
    <property type="entry name" value="ALKALINE PHOSPHATASE LIKE PROTEIN"/>
    <property type="match status" value="1"/>
</dbReference>
<feature type="transmembrane region" description="Helical" evidence="6">
    <location>
        <begin position="131"/>
        <end position="153"/>
    </location>
</feature>
<evidence type="ECO:0000259" key="7">
    <source>
        <dbReference type="Pfam" id="PF09335"/>
    </source>
</evidence>
<evidence type="ECO:0000256" key="3">
    <source>
        <dbReference type="ARBA" id="ARBA00022692"/>
    </source>
</evidence>
<dbReference type="PANTHER" id="PTHR42709:SF6">
    <property type="entry name" value="UNDECAPRENYL PHOSPHATE TRANSPORTER A"/>
    <property type="match status" value="1"/>
</dbReference>
<evidence type="ECO:0000313" key="11">
    <source>
        <dbReference type="Proteomes" id="UP000051887"/>
    </source>
</evidence>
<protein>
    <submittedName>
        <fullName evidence="9">Inner membrane protein YabI</fullName>
    </submittedName>
</protein>
<name>A0A0N7LV84_9RHOB</name>
<dbReference type="Pfam" id="PF09335">
    <property type="entry name" value="VTT_dom"/>
    <property type="match status" value="1"/>
</dbReference>
<keyword evidence="3 6" id="KW-0812">Transmembrane</keyword>
<reference evidence="9 11" key="1">
    <citation type="submission" date="2015-09" db="EMBL/GenBank/DDBJ databases">
        <authorList>
            <consortium name="Swine Surveillance"/>
        </authorList>
    </citation>
    <scope>NUCLEOTIDE SEQUENCE [LARGE SCALE GENOMIC DNA]</scope>
    <source>
        <strain evidence="9 11">5120</strain>
    </source>
</reference>
<accession>A0A0N7LV84</accession>
<dbReference type="InterPro" id="IPR051311">
    <property type="entry name" value="DedA_domain"/>
</dbReference>
<feature type="transmembrane region" description="Helical" evidence="6">
    <location>
        <begin position="12"/>
        <end position="30"/>
    </location>
</feature>
<evidence type="ECO:0000313" key="10">
    <source>
        <dbReference type="Proteomes" id="UP000051086"/>
    </source>
</evidence>
<dbReference type="Proteomes" id="UP000051086">
    <property type="component" value="Unassembled WGS sequence"/>
</dbReference>
<dbReference type="EMBL" id="CYSB01000025">
    <property type="protein sequence ID" value="CUH65586.1"/>
    <property type="molecule type" value="Genomic_DNA"/>
</dbReference>